<feature type="compositionally biased region" description="Basic residues" evidence="1">
    <location>
        <begin position="293"/>
        <end position="305"/>
    </location>
</feature>
<organism evidence="2">
    <name type="scientific">uncultured Pseudonocardia sp</name>
    <dbReference type="NCBI Taxonomy" id="211455"/>
    <lineage>
        <taxon>Bacteria</taxon>
        <taxon>Bacillati</taxon>
        <taxon>Actinomycetota</taxon>
        <taxon>Actinomycetes</taxon>
        <taxon>Pseudonocardiales</taxon>
        <taxon>Pseudonocardiaceae</taxon>
        <taxon>Pseudonocardia</taxon>
        <taxon>environmental samples</taxon>
    </lineage>
</organism>
<protein>
    <submittedName>
        <fullName evidence="2">Uncharacterized protein</fullName>
    </submittedName>
</protein>
<feature type="non-terminal residue" evidence="2">
    <location>
        <position position="372"/>
    </location>
</feature>
<feature type="non-terminal residue" evidence="2">
    <location>
        <position position="1"/>
    </location>
</feature>
<feature type="compositionally biased region" description="Basic residues" evidence="1">
    <location>
        <begin position="184"/>
        <end position="199"/>
    </location>
</feature>
<evidence type="ECO:0000313" key="2">
    <source>
        <dbReference type="EMBL" id="CAA9380658.1"/>
    </source>
</evidence>
<name>A0A6J4NAT7_9PSEU</name>
<gene>
    <name evidence="2" type="ORF">AVDCRST_MAG66-252</name>
</gene>
<feature type="compositionally biased region" description="Basic residues" evidence="1">
    <location>
        <begin position="52"/>
        <end position="62"/>
    </location>
</feature>
<feature type="compositionally biased region" description="Basic residues" evidence="1">
    <location>
        <begin position="327"/>
        <end position="350"/>
    </location>
</feature>
<evidence type="ECO:0000256" key="1">
    <source>
        <dbReference type="SAM" id="MobiDB-lite"/>
    </source>
</evidence>
<proteinExistence type="predicted"/>
<feature type="region of interest" description="Disordered" evidence="1">
    <location>
        <begin position="168"/>
        <end position="372"/>
    </location>
</feature>
<feature type="region of interest" description="Disordered" evidence="1">
    <location>
        <begin position="36"/>
        <end position="62"/>
    </location>
</feature>
<feature type="compositionally biased region" description="Basic residues" evidence="1">
    <location>
        <begin position="358"/>
        <end position="372"/>
    </location>
</feature>
<feature type="compositionally biased region" description="Pro residues" evidence="1">
    <location>
        <begin position="266"/>
        <end position="279"/>
    </location>
</feature>
<dbReference type="AlphaFoldDB" id="A0A6J4NAT7"/>
<dbReference type="EMBL" id="CADCUS010000038">
    <property type="protein sequence ID" value="CAA9380658.1"/>
    <property type="molecule type" value="Genomic_DNA"/>
</dbReference>
<accession>A0A6J4NAT7</accession>
<reference evidence="2" key="1">
    <citation type="submission" date="2020-02" db="EMBL/GenBank/DDBJ databases">
        <authorList>
            <person name="Meier V. D."/>
        </authorList>
    </citation>
    <scope>NUCLEOTIDE SEQUENCE</scope>
    <source>
        <strain evidence="2">AVDCRST_MAG66</strain>
    </source>
</reference>
<sequence length="372" mass="40745">ARAGPRLRHARPRDRRRAAPVLGRVGALHVLDGRGALAGGRRRGAARDVPQRRRPGGHHRAVPRLRHPRARLGGGGGVVAAQRPARLRALRPALRRVGPGEAAGVQRRHPHHAAGGVAAAVVLAQGRPPRRRPVELPAREARGALGWDQGPAARQRAALHLVGRRHLRRGPRHRRLPAGDRRGGRVRHRRPGHRGHRLGRPAGPVRRPRGVGDGGGVQALPVGVGRQRRLRQARAAQPARDPVDRAAVEDDPVQQGDPRGAVGDVPGPPQPAARPPRPARPAHRVRPQAPPRPRGRQHHRRRCRLGGRDGRCVRRGGFRLPAPRPAPRVRRLPARAGRLGRRRHGGRPRHPRDGRSGDRRRRGVRPPPHPHL</sequence>